<protein>
    <recommendedName>
        <fullName evidence="5">Tricarboxylic transport TctC</fullName>
    </recommendedName>
</protein>
<evidence type="ECO:0000256" key="2">
    <source>
        <dbReference type="SAM" id="SignalP"/>
    </source>
</evidence>
<evidence type="ECO:0000256" key="1">
    <source>
        <dbReference type="ARBA" id="ARBA00006987"/>
    </source>
</evidence>
<dbReference type="PANTHER" id="PTHR42928">
    <property type="entry name" value="TRICARBOXYLATE-BINDING PROTEIN"/>
    <property type="match status" value="1"/>
</dbReference>
<dbReference type="InterPro" id="IPR042100">
    <property type="entry name" value="Bug_dom1"/>
</dbReference>
<organism evidence="3">
    <name type="scientific">Vecturithrix granuli</name>
    <dbReference type="NCBI Taxonomy" id="1499967"/>
    <lineage>
        <taxon>Bacteria</taxon>
        <taxon>Candidatus Moduliflexota</taxon>
        <taxon>Candidatus Vecturitrichia</taxon>
        <taxon>Candidatus Vecturitrichales</taxon>
        <taxon>Candidatus Vecturitrichaceae</taxon>
        <taxon>Candidatus Vecturithrix</taxon>
    </lineage>
</organism>
<dbReference type="HOGENOM" id="CLU_045683_1_0_0"/>
<dbReference type="Pfam" id="PF03401">
    <property type="entry name" value="TctC"/>
    <property type="match status" value="1"/>
</dbReference>
<dbReference type="eggNOG" id="COG3181">
    <property type="taxonomic scope" value="Bacteria"/>
</dbReference>
<feature type="chain" id="PRO_5001755423" description="Tricarboxylic transport TctC" evidence="2">
    <location>
        <begin position="27"/>
        <end position="329"/>
    </location>
</feature>
<keyword evidence="2" id="KW-0732">Signal</keyword>
<sequence>MNLRKLLVVSVVVVFTCVSLSHLAYAAYPSKVLDFVAPAGAGGGWDLTIRTVAKVLKDTKLVKVPMPVRNNPGAGGAINLASLQEKKGSDSIITVYSPPLLLIHLNGTTELSYKDVTPLARLIADYAAYVVPAKSPYKTMMDVMDALKKDIKSVKIGGASSAGSMDHIQFLIMARAAGIENLKEIDYISFDDGSGAAQVLGGHIDLYSTGLSEVRGLIESGDLIALAQSADHRIGEGVIADIPTCIEQGINETFINWRGLFGAPEMPEEAVAFWRETLQKMSETPEWQEACKNNGWDNVFLAGDEFVAYIEKVNEQYKEVLGAIGMLKN</sequence>
<evidence type="ECO:0000313" key="4">
    <source>
        <dbReference type="Proteomes" id="UP000030661"/>
    </source>
</evidence>
<proteinExistence type="inferred from homology"/>
<dbReference type="Gene3D" id="3.40.190.10">
    <property type="entry name" value="Periplasmic binding protein-like II"/>
    <property type="match status" value="1"/>
</dbReference>
<dbReference type="PIRSF" id="PIRSF017082">
    <property type="entry name" value="YflP"/>
    <property type="match status" value="1"/>
</dbReference>
<feature type="signal peptide" evidence="2">
    <location>
        <begin position="1"/>
        <end position="26"/>
    </location>
</feature>
<dbReference type="SUPFAM" id="SSF53850">
    <property type="entry name" value="Periplasmic binding protein-like II"/>
    <property type="match status" value="1"/>
</dbReference>
<evidence type="ECO:0008006" key="5">
    <source>
        <dbReference type="Google" id="ProtNLM"/>
    </source>
</evidence>
<dbReference type="AlphaFoldDB" id="A0A081BWA3"/>
<dbReference type="CDD" id="cd07012">
    <property type="entry name" value="PBP2_Bug_TTT"/>
    <property type="match status" value="1"/>
</dbReference>
<name>A0A081BWA3_VECG1</name>
<dbReference type="EMBL" id="DF820465">
    <property type="protein sequence ID" value="GAK56608.1"/>
    <property type="molecule type" value="Genomic_DNA"/>
</dbReference>
<accession>A0A081BWA3</accession>
<comment type="similarity">
    <text evidence="1">Belongs to the UPF0065 (bug) family.</text>
</comment>
<dbReference type="Proteomes" id="UP000030661">
    <property type="component" value="Unassembled WGS sequence"/>
</dbReference>
<dbReference type="InterPro" id="IPR005064">
    <property type="entry name" value="BUG"/>
</dbReference>
<reference evidence="3" key="1">
    <citation type="journal article" date="2015" name="PeerJ">
        <title>First genomic representation of candidate bacterial phylum KSB3 points to enhanced environmental sensing as a trigger of wastewater bulking.</title>
        <authorList>
            <person name="Sekiguchi Y."/>
            <person name="Ohashi A."/>
            <person name="Parks D.H."/>
            <person name="Yamauchi T."/>
            <person name="Tyson G.W."/>
            <person name="Hugenholtz P."/>
        </authorList>
    </citation>
    <scope>NUCLEOTIDE SEQUENCE [LARGE SCALE GENOMIC DNA]</scope>
</reference>
<dbReference type="STRING" id="1499967.U27_03570"/>
<gene>
    <name evidence="3" type="ORF">U27_03570</name>
</gene>
<dbReference type="PANTHER" id="PTHR42928:SF3">
    <property type="entry name" value="UPF0065 PROTEIN YFLP"/>
    <property type="match status" value="1"/>
</dbReference>
<keyword evidence="4" id="KW-1185">Reference proteome</keyword>
<dbReference type="Gene3D" id="3.40.190.150">
    <property type="entry name" value="Bordetella uptake gene, domain 1"/>
    <property type="match status" value="1"/>
</dbReference>
<evidence type="ECO:0000313" key="3">
    <source>
        <dbReference type="EMBL" id="GAK56608.1"/>
    </source>
</evidence>